<evidence type="ECO:0000256" key="7">
    <source>
        <dbReference type="ARBA" id="ARBA00023235"/>
    </source>
</evidence>
<comment type="caution">
    <text evidence="15">The sequence shown here is derived from an EMBL/GenBank/DDBJ whole genome shotgun (WGS) entry which is preliminary data.</text>
</comment>
<evidence type="ECO:0000256" key="1">
    <source>
        <dbReference type="ARBA" id="ARBA00000971"/>
    </source>
</evidence>
<protein>
    <recommendedName>
        <fullName evidence="4 10">Trigger factor</fullName>
        <shortName evidence="10">TF</shortName>
        <ecNumber evidence="3 10">5.2.1.8</ecNumber>
    </recommendedName>
    <alternativeName>
        <fullName evidence="9 10">PPIase</fullName>
    </alternativeName>
</protein>
<dbReference type="RefSeq" id="WP_284311796.1">
    <property type="nucleotide sequence ID" value="NZ_BSPC01000015.1"/>
</dbReference>
<dbReference type="InterPro" id="IPR036611">
    <property type="entry name" value="Trigger_fac_ribosome-bd_sf"/>
</dbReference>
<dbReference type="HAMAP" id="MF_00303">
    <property type="entry name" value="Trigger_factor_Tig"/>
    <property type="match status" value="1"/>
</dbReference>
<dbReference type="SUPFAM" id="SSF109998">
    <property type="entry name" value="Triger factor/SurA peptide-binding domain-like"/>
    <property type="match status" value="1"/>
</dbReference>
<dbReference type="EMBL" id="BSPC01000015">
    <property type="protein sequence ID" value="GLS18933.1"/>
    <property type="molecule type" value="Genomic_DNA"/>
</dbReference>
<dbReference type="Gene3D" id="1.10.3120.10">
    <property type="entry name" value="Trigger factor, C-terminal domain"/>
    <property type="match status" value="1"/>
</dbReference>
<comment type="subcellular location">
    <subcellularLocation>
        <location evidence="10">Cytoplasm</location>
    </subcellularLocation>
    <text evidence="10">About half TF is bound to the ribosome near the polypeptide exit tunnel while the other half is free in the cytoplasm.</text>
</comment>
<name>A0ABQ6CEW5_9HYPH</name>
<dbReference type="InterPro" id="IPR001179">
    <property type="entry name" value="PPIase_FKBP_dom"/>
</dbReference>
<evidence type="ECO:0000256" key="10">
    <source>
        <dbReference type="HAMAP-Rule" id="MF_00303"/>
    </source>
</evidence>
<evidence type="ECO:0000256" key="13">
    <source>
        <dbReference type="SAM" id="MobiDB-lite"/>
    </source>
</evidence>
<dbReference type="InterPro" id="IPR008880">
    <property type="entry name" value="Trigger_fac_C"/>
</dbReference>
<dbReference type="InterPro" id="IPR037041">
    <property type="entry name" value="Trigger_fac_C_sf"/>
</dbReference>
<keyword evidence="5 10" id="KW-0697">Rotamase</keyword>
<sequence length="477" mass="52600">MQVTQTLADGLKREFKVVVPAADIASRTDAQLEDMKTKVRVNGFRPGKVPVAHLRRLYGRSVTADIVNNFVGEANRKIVDDNQIKLAMEPKLDFGADDEGVTKVLDGKADLAWTVAVEVLPTFEVGDITGIKIAKPVADVEDSEVQSRLEDLARRNVTYSDKKAKSKAESRDRVVVDFVGKIDGVEFEGGKGEDISVDLGSNTFIPGFEDQLIGVTAGQEKTVDVTFPVNYASDTLAGKAASFDVKVKAVQAPGELVVDDELAKSVGLESLDKLKEVIKTSIENEYASASRSKVKRQLLDALDAKYSFDLPPTLFQQEFDNVWQQVEREMAQSGRTFEEENTTEEAAKEDYRKIAARRVRLGLVLAEIGESNKIQVTEEEATRAVIERARQFPGQERQIWEFYTKNPQAIAELRAPIFEDKVVDYILGQAEITENKVSKDELFKEDDEETAEAAPAAAAAEEKPAKPKKAKAAKAAE</sequence>
<evidence type="ECO:0000256" key="4">
    <source>
        <dbReference type="ARBA" id="ARBA00016902"/>
    </source>
</evidence>
<dbReference type="PANTHER" id="PTHR30560">
    <property type="entry name" value="TRIGGER FACTOR CHAPERONE AND PEPTIDYL-PROLYL CIS/TRANS ISOMERASE"/>
    <property type="match status" value="1"/>
</dbReference>
<dbReference type="Pfam" id="PF05697">
    <property type="entry name" value="Trigger_N"/>
    <property type="match status" value="1"/>
</dbReference>
<feature type="domain" description="PPIase FKBP-type" evidence="14">
    <location>
        <begin position="171"/>
        <end position="266"/>
    </location>
</feature>
<dbReference type="InterPro" id="IPR027304">
    <property type="entry name" value="Trigger_fact/SurA_dom_sf"/>
</dbReference>
<keyword evidence="10 12" id="KW-0132">Cell division</keyword>
<keyword evidence="7 10" id="KW-0413">Isomerase</keyword>
<dbReference type="Gene3D" id="3.30.70.1050">
    <property type="entry name" value="Trigger factor ribosome-binding domain"/>
    <property type="match status" value="1"/>
</dbReference>
<comment type="catalytic activity">
    <reaction evidence="1 10 11">
        <text>[protein]-peptidylproline (omega=180) = [protein]-peptidylproline (omega=0)</text>
        <dbReference type="Rhea" id="RHEA:16237"/>
        <dbReference type="Rhea" id="RHEA-COMP:10747"/>
        <dbReference type="Rhea" id="RHEA-COMP:10748"/>
        <dbReference type="ChEBI" id="CHEBI:83833"/>
        <dbReference type="ChEBI" id="CHEBI:83834"/>
        <dbReference type="EC" id="5.2.1.8"/>
    </reaction>
</comment>
<evidence type="ECO:0000313" key="16">
    <source>
        <dbReference type="Proteomes" id="UP001156882"/>
    </source>
</evidence>
<dbReference type="Proteomes" id="UP001156882">
    <property type="component" value="Unassembled WGS sequence"/>
</dbReference>
<evidence type="ECO:0000256" key="5">
    <source>
        <dbReference type="ARBA" id="ARBA00023110"/>
    </source>
</evidence>
<evidence type="ECO:0000256" key="2">
    <source>
        <dbReference type="ARBA" id="ARBA00005464"/>
    </source>
</evidence>
<dbReference type="Gene3D" id="3.10.50.40">
    <property type="match status" value="1"/>
</dbReference>
<evidence type="ECO:0000256" key="11">
    <source>
        <dbReference type="PROSITE-ProRule" id="PRU00277"/>
    </source>
</evidence>
<dbReference type="Pfam" id="PF05698">
    <property type="entry name" value="Trigger_C"/>
    <property type="match status" value="1"/>
</dbReference>
<keyword evidence="10" id="KW-0963">Cytoplasm</keyword>
<dbReference type="InterPro" id="IPR005215">
    <property type="entry name" value="Trig_fac"/>
</dbReference>
<keyword evidence="10 12" id="KW-0131">Cell cycle</keyword>
<dbReference type="EC" id="5.2.1.8" evidence="3 10"/>
<gene>
    <name evidence="10 15" type="primary">tig</name>
    <name evidence="15" type="ORF">GCM10007874_19500</name>
</gene>
<evidence type="ECO:0000313" key="15">
    <source>
        <dbReference type="EMBL" id="GLS18933.1"/>
    </source>
</evidence>
<dbReference type="Pfam" id="PF00254">
    <property type="entry name" value="FKBP_C"/>
    <property type="match status" value="1"/>
</dbReference>
<dbReference type="InterPro" id="IPR046357">
    <property type="entry name" value="PPIase_dom_sf"/>
</dbReference>
<dbReference type="NCBIfam" id="TIGR00115">
    <property type="entry name" value="tig"/>
    <property type="match status" value="1"/>
</dbReference>
<accession>A0ABQ6CEW5</accession>
<evidence type="ECO:0000259" key="14">
    <source>
        <dbReference type="PROSITE" id="PS50059"/>
    </source>
</evidence>
<comment type="similarity">
    <text evidence="2 10 12">Belongs to the FKBP-type PPIase family. Tig subfamily.</text>
</comment>
<dbReference type="SUPFAM" id="SSF54534">
    <property type="entry name" value="FKBP-like"/>
    <property type="match status" value="1"/>
</dbReference>
<dbReference type="SUPFAM" id="SSF102735">
    <property type="entry name" value="Trigger factor ribosome-binding domain"/>
    <property type="match status" value="1"/>
</dbReference>
<evidence type="ECO:0000256" key="8">
    <source>
        <dbReference type="ARBA" id="ARBA00024849"/>
    </source>
</evidence>
<evidence type="ECO:0000256" key="12">
    <source>
        <dbReference type="RuleBase" id="RU003914"/>
    </source>
</evidence>
<dbReference type="PIRSF" id="PIRSF003095">
    <property type="entry name" value="Trigger_factor"/>
    <property type="match status" value="1"/>
</dbReference>
<feature type="compositionally biased region" description="Basic residues" evidence="13">
    <location>
        <begin position="466"/>
        <end position="477"/>
    </location>
</feature>
<keyword evidence="6 10" id="KW-0143">Chaperone</keyword>
<evidence type="ECO:0000256" key="6">
    <source>
        <dbReference type="ARBA" id="ARBA00023186"/>
    </source>
</evidence>
<comment type="function">
    <text evidence="8 10">Involved in protein export. Acts as a chaperone by maintaining the newly synthesized protein in an open conformation. Functions as a peptidyl-prolyl cis-trans isomerase.</text>
</comment>
<evidence type="ECO:0000256" key="3">
    <source>
        <dbReference type="ARBA" id="ARBA00013194"/>
    </source>
</evidence>
<dbReference type="PANTHER" id="PTHR30560:SF3">
    <property type="entry name" value="TRIGGER FACTOR-LIKE PROTEIN TIG, CHLOROPLASTIC"/>
    <property type="match status" value="1"/>
</dbReference>
<comment type="domain">
    <text evidence="10">Consists of 3 domains; the N-terminus binds the ribosome, the middle domain has PPIase activity, while the C-terminus has intrinsic chaperone activity on its own.</text>
</comment>
<feature type="region of interest" description="Disordered" evidence="13">
    <location>
        <begin position="437"/>
        <end position="477"/>
    </location>
</feature>
<reference evidence="16" key="1">
    <citation type="journal article" date="2019" name="Int. J. Syst. Evol. Microbiol.">
        <title>The Global Catalogue of Microorganisms (GCM) 10K type strain sequencing project: providing services to taxonomists for standard genome sequencing and annotation.</title>
        <authorList>
            <consortium name="The Broad Institute Genomics Platform"/>
            <consortium name="The Broad Institute Genome Sequencing Center for Infectious Disease"/>
            <person name="Wu L."/>
            <person name="Ma J."/>
        </authorList>
    </citation>
    <scope>NUCLEOTIDE SEQUENCE [LARGE SCALE GENOMIC DNA]</scope>
    <source>
        <strain evidence="16">NBRC 101365</strain>
    </source>
</reference>
<dbReference type="InterPro" id="IPR008881">
    <property type="entry name" value="Trigger_fac_ribosome-bd_bac"/>
</dbReference>
<evidence type="ECO:0000256" key="9">
    <source>
        <dbReference type="ARBA" id="ARBA00029986"/>
    </source>
</evidence>
<organism evidence="15 16">
    <name type="scientific">Labrys miyagiensis</name>
    <dbReference type="NCBI Taxonomy" id="346912"/>
    <lineage>
        <taxon>Bacteria</taxon>
        <taxon>Pseudomonadati</taxon>
        <taxon>Pseudomonadota</taxon>
        <taxon>Alphaproteobacteria</taxon>
        <taxon>Hyphomicrobiales</taxon>
        <taxon>Xanthobacteraceae</taxon>
        <taxon>Labrys</taxon>
    </lineage>
</organism>
<dbReference type="PROSITE" id="PS50059">
    <property type="entry name" value="FKBP_PPIASE"/>
    <property type="match status" value="1"/>
</dbReference>
<proteinExistence type="inferred from homology"/>
<keyword evidence="16" id="KW-1185">Reference proteome</keyword>